<proteinExistence type="predicted"/>
<sequence length="353" mass="40868">MSSEHGLENSSETSESSDRLSSVADISSPPSSTGLKFPNCTSEWDSRFVDKLGIRQKEEDIFRIILSEWCLVFLSEKEQLEVENCVDVCDLQFDYESLENVPLQRLHESGWVPSSKQVEQIRNIPLLKKFLMKLDEYNFYLAQIIRGSKSNTAISEGKYETLFEKLLQIFGFYTLSQSFISTEKAFIQGRNVSSRADIICSQERPASERAVVCVCEVKKNLQQDDAESSHPKKKRRSSCTQEAQCSFTGDQDLRMQHIGELFVYLDKSVRPEGMLGFIIDKTWVRLTYLAVKESSWRRIQNTPANGAESVDYEEGEHPRFFYSKLYNFLNRDDRRDLFKALLLVKKMHEIHER</sequence>
<dbReference type="EnsemblMetazoa" id="G10620.1">
    <property type="protein sequence ID" value="G10620.1:cds"/>
    <property type="gene ID" value="G10620"/>
</dbReference>
<evidence type="ECO:0000256" key="1">
    <source>
        <dbReference type="SAM" id="MobiDB-lite"/>
    </source>
</evidence>
<dbReference type="EnsemblMetazoa" id="G10620.3">
    <property type="protein sequence ID" value="G10620.3:cds"/>
    <property type="gene ID" value="G10620"/>
</dbReference>
<evidence type="ECO:0000313" key="2">
    <source>
        <dbReference type="EnsemblMetazoa" id="G10620.6:cds"/>
    </source>
</evidence>
<keyword evidence="3" id="KW-1185">Reference proteome</keyword>
<dbReference type="EnsemblMetazoa" id="G10620.6">
    <property type="protein sequence ID" value="G10620.6:cds"/>
    <property type="gene ID" value="G10620"/>
</dbReference>
<accession>A0A8W8HR39</accession>
<dbReference type="EnsemblMetazoa" id="G10620.4">
    <property type="protein sequence ID" value="G10620.4:cds"/>
    <property type="gene ID" value="G10620"/>
</dbReference>
<dbReference type="AlphaFoldDB" id="A0A8W8HR39"/>
<feature type="compositionally biased region" description="Low complexity" evidence="1">
    <location>
        <begin position="8"/>
        <end position="32"/>
    </location>
</feature>
<organism evidence="2 3">
    <name type="scientific">Magallana gigas</name>
    <name type="common">Pacific oyster</name>
    <name type="synonym">Crassostrea gigas</name>
    <dbReference type="NCBI Taxonomy" id="29159"/>
    <lineage>
        <taxon>Eukaryota</taxon>
        <taxon>Metazoa</taxon>
        <taxon>Spiralia</taxon>
        <taxon>Lophotrochozoa</taxon>
        <taxon>Mollusca</taxon>
        <taxon>Bivalvia</taxon>
        <taxon>Autobranchia</taxon>
        <taxon>Pteriomorphia</taxon>
        <taxon>Ostreida</taxon>
        <taxon>Ostreoidea</taxon>
        <taxon>Ostreidae</taxon>
        <taxon>Magallana</taxon>
    </lineage>
</organism>
<dbReference type="OrthoDB" id="6082730at2759"/>
<dbReference type="OMA" id="RIILSEW"/>
<feature type="region of interest" description="Disordered" evidence="1">
    <location>
        <begin position="1"/>
        <end position="38"/>
    </location>
</feature>
<reference evidence="2" key="1">
    <citation type="submission" date="2022-08" db="UniProtKB">
        <authorList>
            <consortium name="EnsemblMetazoa"/>
        </authorList>
    </citation>
    <scope>IDENTIFICATION</scope>
    <source>
        <strain evidence="2">05x7-T-G4-1.051#20</strain>
    </source>
</reference>
<evidence type="ECO:0000313" key="3">
    <source>
        <dbReference type="Proteomes" id="UP000005408"/>
    </source>
</evidence>
<dbReference type="Proteomes" id="UP000005408">
    <property type="component" value="Unassembled WGS sequence"/>
</dbReference>
<protein>
    <submittedName>
        <fullName evidence="2">Uncharacterized protein</fullName>
    </submittedName>
</protein>
<name>A0A8W8HR39_MAGGI</name>